<name>A0ABU9RFG7_9BURK</name>
<dbReference type="InterPro" id="IPR011010">
    <property type="entry name" value="DNA_brk_join_enz"/>
</dbReference>
<dbReference type="InterPro" id="IPR002104">
    <property type="entry name" value="Integrase_catalytic"/>
</dbReference>
<keyword evidence="5" id="KW-1185">Reference proteome</keyword>
<dbReference type="PROSITE" id="PS51898">
    <property type="entry name" value="TYR_RECOMBINASE"/>
    <property type="match status" value="1"/>
</dbReference>
<dbReference type="RefSeq" id="WP_342959691.1">
    <property type="nucleotide sequence ID" value="NZ_JAZHFZ010000038.1"/>
</dbReference>
<proteinExistence type="predicted"/>
<organism evidence="4 5">
    <name type="scientific">Paraburkholderia azotifigens</name>
    <dbReference type="NCBI Taxonomy" id="2057004"/>
    <lineage>
        <taxon>Bacteria</taxon>
        <taxon>Pseudomonadati</taxon>
        <taxon>Pseudomonadota</taxon>
        <taxon>Betaproteobacteria</taxon>
        <taxon>Burkholderiales</taxon>
        <taxon>Burkholderiaceae</taxon>
        <taxon>Paraburkholderia</taxon>
    </lineage>
</organism>
<evidence type="ECO:0000259" key="3">
    <source>
        <dbReference type="PROSITE" id="PS51898"/>
    </source>
</evidence>
<comment type="caution">
    <text evidence="4">The sequence shown here is derived from an EMBL/GenBank/DDBJ whole genome shotgun (WGS) entry which is preliminary data.</text>
</comment>
<dbReference type="Pfam" id="PF00589">
    <property type="entry name" value="Phage_integrase"/>
    <property type="match status" value="1"/>
</dbReference>
<dbReference type="CDD" id="cd00397">
    <property type="entry name" value="DNA_BRE_C"/>
    <property type="match status" value="1"/>
</dbReference>
<dbReference type="EMBL" id="JAZHGA010000055">
    <property type="protein sequence ID" value="MEM5345804.1"/>
    <property type="molecule type" value="Genomic_DNA"/>
</dbReference>
<protein>
    <submittedName>
        <fullName evidence="4">Site-specific integrase</fullName>
    </submittedName>
</protein>
<accession>A0ABU9RFG7</accession>
<gene>
    <name evidence="4" type="ORF">V4C56_40055</name>
</gene>
<evidence type="ECO:0000256" key="2">
    <source>
        <dbReference type="ARBA" id="ARBA00023172"/>
    </source>
</evidence>
<dbReference type="Proteomes" id="UP001481677">
    <property type="component" value="Unassembled WGS sequence"/>
</dbReference>
<dbReference type="Gene3D" id="1.10.443.10">
    <property type="entry name" value="Intergrase catalytic core"/>
    <property type="match status" value="1"/>
</dbReference>
<evidence type="ECO:0000313" key="4">
    <source>
        <dbReference type="EMBL" id="MEM5345804.1"/>
    </source>
</evidence>
<dbReference type="PANTHER" id="PTHR30349">
    <property type="entry name" value="PHAGE INTEGRASE-RELATED"/>
    <property type="match status" value="1"/>
</dbReference>
<keyword evidence="2" id="KW-0233">DNA recombination</keyword>
<feature type="domain" description="Tyr recombinase" evidence="3">
    <location>
        <begin position="231"/>
        <end position="453"/>
    </location>
</feature>
<sequence>MTLCNVTREKTRARGYDSWRLKRPDGEYVEAFDRFADSIRDEKFATRKRYCEVASRFIDYLYEVDILGSAPVTRKQVNDAIDYYLLLLRDGATISLHPGRSSDVSEDDARREDALRQVANRLGIKPLAPNSWSNTTAPLNRFLRLCALLQEEMQEHAVRHAKISSTLVAHADFDSTPLIEAVEGSLLFSKAEVAHLKTSSALGAVIRFRGEELRRPKGLKTPKFGETQTDRTAQDFPMEHFERLLYFATSWRDRALWSLTAASGIRRSEALNVEWHHIDVDAQMVYVLDPDSRRYGRYLSESDRLDRFKGRTVSWTYLRMPYRQQFFEALLEYRRHEYIVPEDGNDYVFQYVEPQRRGRPYREASDTALNDTFTGAVKRAGIPGPPADTSHIWTQHSLRHAYGVYMLNDFQVVGQTVPGLTETEVQLLMGHEHISATRKYARRKESRLREKLELHDRHFLGYDAQIELSELPEPFAKRIKSAALNQIGTRNGQ</sequence>
<reference evidence="4 5" key="1">
    <citation type="submission" date="2024-01" db="EMBL/GenBank/DDBJ databases">
        <title>The diversity of rhizobia nodulating Mimosa spp. in eleven states of Brazil covering several biomes is determined by host plant, location, and edaphic factors.</title>
        <authorList>
            <person name="Rouws L."/>
            <person name="Barauna A."/>
            <person name="Beukes C."/>
            <person name="De Faria S.M."/>
            <person name="Gross E."/>
            <person name="Dos Reis Junior F.B."/>
            <person name="Simon M."/>
            <person name="Maluk M."/>
            <person name="Odee D.W."/>
            <person name="Kenicer G."/>
            <person name="Young J.P.W."/>
            <person name="Reis V.M."/>
            <person name="Zilli J."/>
            <person name="James E.K."/>
        </authorList>
    </citation>
    <scope>NUCLEOTIDE SEQUENCE [LARGE SCALE GENOMIC DNA]</scope>
    <source>
        <strain evidence="4 5">JPY530</strain>
    </source>
</reference>
<dbReference type="InterPro" id="IPR013762">
    <property type="entry name" value="Integrase-like_cat_sf"/>
</dbReference>
<evidence type="ECO:0000256" key="1">
    <source>
        <dbReference type="ARBA" id="ARBA00022908"/>
    </source>
</evidence>
<dbReference type="InterPro" id="IPR050090">
    <property type="entry name" value="Tyrosine_recombinase_XerCD"/>
</dbReference>
<dbReference type="SUPFAM" id="SSF56349">
    <property type="entry name" value="DNA breaking-rejoining enzymes"/>
    <property type="match status" value="1"/>
</dbReference>
<keyword evidence="1" id="KW-0229">DNA integration</keyword>
<evidence type="ECO:0000313" key="5">
    <source>
        <dbReference type="Proteomes" id="UP001481677"/>
    </source>
</evidence>